<dbReference type="EMBL" id="KB932217">
    <property type="protein sequence ID" value="KCV67537.1"/>
    <property type="molecule type" value="Genomic_DNA"/>
</dbReference>
<dbReference type="Gene3D" id="3.30.420.10">
    <property type="entry name" value="Ribonuclease H-like superfamily/Ribonuclease H"/>
    <property type="match status" value="1"/>
</dbReference>
<feature type="region of interest" description="Disordered" evidence="1">
    <location>
        <begin position="23"/>
        <end position="70"/>
    </location>
</feature>
<dbReference type="InterPro" id="IPR012337">
    <property type="entry name" value="RNaseH-like_sf"/>
</dbReference>
<dbReference type="RefSeq" id="XP_009498098.1">
    <property type="nucleotide sequence ID" value="XM_009499823.1"/>
</dbReference>
<name>A0A058Z211_FONAL</name>
<feature type="compositionally biased region" description="Low complexity" evidence="1">
    <location>
        <begin position="59"/>
        <end position="70"/>
    </location>
</feature>
<dbReference type="SUPFAM" id="SSF53098">
    <property type="entry name" value="Ribonuclease H-like"/>
    <property type="match status" value="1"/>
</dbReference>
<evidence type="ECO:0008006" key="4">
    <source>
        <dbReference type="Google" id="ProtNLM"/>
    </source>
</evidence>
<dbReference type="GO" id="GO:0003676">
    <property type="term" value="F:nucleic acid binding"/>
    <property type="evidence" value="ECO:0007669"/>
    <property type="project" value="InterPro"/>
</dbReference>
<proteinExistence type="predicted"/>
<gene>
    <name evidence="2" type="ORF">H696_06055</name>
</gene>
<dbReference type="AlphaFoldDB" id="A0A058Z211"/>
<organism evidence="2">
    <name type="scientific">Fonticula alba</name>
    <name type="common">Slime mold</name>
    <dbReference type="NCBI Taxonomy" id="691883"/>
    <lineage>
        <taxon>Eukaryota</taxon>
        <taxon>Rotosphaerida</taxon>
        <taxon>Fonticulaceae</taxon>
        <taxon>Fonticula</taxon>
    </lineage>
</organism>
<protein>
    <recommendedName>
        <fullName evidence="4">3'-5' exonuclease domain-containing protein</fullName>
    </recommendedName>
</protein>
<reference evidence="2" key="1">
    <citation type="submission" date="2013-04" db="EMBL/GenBank/DDBJ databases">
        <title>The Genome Sequence of Fonticula alba ATCC 38817.</title>
        <authorList>
            <consortium name="The Broad Institute Genomics Platform"/>
            <person name="Russ C."/>
            <person name="Cuomo C."/>
            <person name="Burger G."/>
            <person name="Gray M.W."/>
            <person name="Holland P.W.H."/>
            <person name="King N."/>
            <person name="Lang F.B.F."/>
            <person name="Roger A.J."/>
            <person name="Ruiz-Trillo I."/>
            <person name="Brown M."/>
            <person name="Walker B."/>
            <person name="Young S."/>
            <person name="Zeng Q."/>
            <person name="Gargeya S."/>
            <person name="Fitzgerald M."/>
            <person name="Haas B."/>
            <person name="Abouelleil A."/>
            <person name="Allen A.W."/>
            <person name="Alvarado L."/>
            <person name="Arachchi H.M."/>
            <person name="Berlin A.M."/>
            <person name="Chapman S.B."/>
            <person name="Gainer-Dewar J."/>
            <person name="Goldberg J."/>
            <person name="Griggs A."/>
            <person name="Gujja S."/>
            <person name="Hansen M."/>
            <person name="Howarth C."/>
            <person name="Imamovic A."/>
            <person name="Ireland A."/>
            <person name="Larimer J."/>
            <person name="McCowan C."/>
            <person name="Murphy C."/>
            <person name="Pearson M."/>
            <person name="Poon T.W."/>
            <person name="Priest M."/>
            <person name="Roberts A."/>
            <person name="Saif S."/>
            <person name="Shea T."/>
            <person name="Sisk P."/>
            <person name="Sykes S."/>
            <person name="Wortman J."/>
            <person name="Nusbaum C."/>
            <person name="Birren B."/>
        </authorList>
    </citation>
    <scope>NUCLEOTIDE SEQUENCE [LARGE SCALE GENOMIC DNA]</scope>
    <source>
        <strain evidence="2">ATCC 38817</strain>
    </source>
</reference>
<accession>A0A058Z211</accession>
<dbReference type="OrthoDB" id="2162860at2759"/>
<evidence type="ECO:0000256" key="1">
    <source>
        <dbReference type="SAM" id="MobiDB-lite"/>
    </source>
</evidence>
<sequence>MLQLRSCWRVLAAVPSRRAMHAMAAAHAEATTDPEEGSSTHSQGHTNRHASTPREADAPAHAPDGAPLADALATPHAGVANTTSSAPPTVAATAVAAAAAAAAATAAAATPGPAPAPRELRAMYGCSSGLVEPLPCLFPFSPRPQSKAHLQSFVAKLGLLSPLEAQVGHGPHAYGILAARLQAAQESGVNIDPLALSPRGTYTFSRVPSENATFLALSALMMAYGLWTPPRLEDFEQTLLDVDERLRRQYQNVVKRFRETGVLTRKLIGLVSACQLMHTFLFVSPSLSKRKTFFSEAAHLANFRFWMDEYNDRMTMLSKDKFAFKRWAAQATPLPGVRVVARSPSIIAWQGMMRYILQVPADEVIPDVHGPPYPMYGRPKGSRTVWITSPHQARYFENMLRQSVGVSSLDTEAFPRGNLFQFSDCPKTGRPNTWPDLVQVCLTPVKPNTMDSLAGIDAALNQSIIFLMDTIRHLDLAKRCLGEYLRAAGPARRWTNLVYARSSDVPPTAALAGLAGKELVPFVDLSTRPKPPPTYPSKPSYAQGGQPATIPPEYDRHPHQVPCPPGDQSLHNPHLKISNIRGLKATVVHCFGLRLDDTWTMGNWSAGREKLPVAQVNYAVNDAVVLVELFLRYRFYARRQAALRAMDTAWGLSPNRDCGQAPASTWIQPRGWRLLPPLSPRSPVSWGWRLPVPSQRALARPGSIII</sequence>
<dbReference type="InterPro" id="IPR036397">
    <property type="entry name" value="RNaseH_sf"/>
</dbReference>
<dbReference type="Proteomes" id="UP000030693">
    <property type="component" value="Unassembled WGS sequence"/>
</dbReference>
<feature type="region of interest" description="Disordered" evidence="1">
    <location>
        <begin position="526"/>
        <end position="570"/>
    </location>
</feature>
<keyword evidence="3" id="KW-1185">Reference proteome</keyword>
<evidence type="ECO:0000313" key="2">
    <source>
        <dbReference type="EMBL" id="KCV67537.1"/>
    </source>
</evidence>
<dbReference type="GeneID" id="20530780"/>
<evidence type="ECO:0000313" key="3">
    <source>
        <dbReference type="Proteomes" id="UP000030693"/>
    </source>
</evidence>